<dbReference type="AlphaFoldDB" id="Q12JP2"/>
<gene>
    <name evidence="1" type="ordered locus">Sden_3056</name>
</gene>
<dbReference type="SUPFAM" id="SSF56529">
    <property type="entry name" value="FAH"/>
    <property type="match status" value="1"/>
</dbReference>
<keyword evidence="2" id="KW-1185">Reference proteome</keyword>
<dbReference type="eggNOG" id="COG3971">
    <property type="taxonomic scope" value="Bacteria"/>
</dbReference>
<reference evidence="1 2" key="1">
    <citation type="submission" date="2006-03" db="EMBL/GenBank/DDBJ databases">
        <title>Complete sequence of Shewanella denitrificans OS217.</title>
        <authorList>
            <consortium name="US DOE Joint Genome Institute"/>
            <person name="Copeland A."/>
            <person name="Lucas S."/>
            <person name="Lapidus A."/>
            <person name="Barry K."/>
            <person name="Detter J.C."/>
            <person name="Glavina del Rio T."/>
            <person name="Hammon N."/>
            <person name="Israni S."/>
            <person name="Dalin E."/>
            <person name="Tice H."/>
            <person name="Pitluck S."/>
            <person name="Brettin T."/>
            <person name="Bruce D."/>
            <person name="Han C."/>
            <person name="Tapia R."/>
            <person name="Gilna P."/>
            <person name="Kiss H."/>
            <person name="Schmutz J."/>
            <person name="Larimer F."/>
            <person name="Land M."/>
            <person name="Hauser L."/>
            <person name="Kyrpides N."/>
            <person name="Lykidis A."/>
            <person name="Richardson P."/>
        </authorList>
    </citation>
    <scope>NUCLEOTIDE SEQUENCE [LARGE SCALE GENOMIC DNA]</scope>
    <source>
        <strain evidence="2">OS217 / ATCC BAA-1090 / DSM 15013</strain>
    </source>
</reference>
<dbReference type="HOGENOM" id="CLU_060136_1_1_6"/>
<name>Q12JP2_SHEDO</name>
<dbReference type="GO" id="GO:0005737">
    <property type="term" value="C:cytoplasm"/>
    <property type="evidence" value="ECO:0007669"/>
    <property type="project" value="TreeGrafter"/>
</dbReference>
<accession>Q12JP2</accession>
<dbReference type="PANTHER" id="PTHR30143">
    <property type="entry name" value="ACID HYDRATASE"/>
    <property type="match status" value="1"/>
</dbReference>
<proteinExistence type="predicted"/>
<dbReference type="RefSeq" id="WP_011497480.1">
    <property type="nucleotide sequence ID" value="NC_007954.1"/>
</dbReference>
<evidence type="ECO:0000313" key="1">
    <source>
        <dbReference type="EMBL" id="ABE56334.1"/>
    </source>
</evidence>
<dbReference type="InterPro" id="IPR036663">
    <property type="entry name" value="Fumarylacetoacetase_C_sf"/>
</dbReference>
<dbReference type="OrthoDB" id="9792137at2"/>
<dbReference type="PANTHER" id="PTHR30143:SF0">
    <property type="entry name" value="2-KETO-4-PENTENOATE HYDRATASE"/>
    <property type="match status" value="1"/>
</dbReference>
<dbReference type="STRING" id="318161.Sden_3056"/>
<dbReference type="KEGG" id="sdn:Sden_3056"/>
<dbReference type="InterPro" id="IPR050772">
    <property type="entry name" value="Hydratase-Decarb/MhpD_sf"/>
</dbReference>
<dbReference type="Proteomes" id="UP000001982">
    <property type="component" value="Chromosome"/>
</dbReference>
<protein>
    <submittedName>
        <fullName evidence="1">Hydratase/decarboxylase family protein</fullName>
    </submittedName>
</protein>
<dbReference type="EMBL" id="CP000302">
    <property type="protein sequence ID" value="ABE56334.1"/>
    <property type="molecule type" value="Genomic_DNA"/>
</dbReference>
<dbReference type="Gene3D" id="3.90.850.10">
    <property type="entry name" value="Fumarylacetoacetase-like, C-terminal domain"/>
    <property type="match status" value="1"/>
</dbReference>
<sequence length="271" mass="29614">MTPSSELALRRIAGIPGPRLAAESRPDNFIDAFALQQQISQEVCQQANTQVIGWKCLLPVTDSLTGDTKYVVAPIFASTVTTECKSSATLSTLCSVYPSSKGLARVEPELAFEFNKALAPQEGEYTHAQIDDAIGSVRLALELIQSRYSQPSEVSYFEALADGLVNQGLYLGPKIDYPKGDDLSSVAAFELQVSQGERSLPRRYQAKHPNHTPKAGLYWLVNFLSQQGIGVQAGQQVITGSYAGVLDLPMDQDIQFSYGDLGQFKLMFRVK</sequence>
<organism evidence="1 2">
    <name type="scientific">Shewanella denitrificans (strain OS217 / ATCC BAA-1090 / DSM 15013)</name>
    <dbReference type="NCBI Taxonomy" id="318161"/>
    <lineage>
        <taxon>Bacteria</taxon>
        <taxon>Pseudomonadati</taxon>
        <taxon>Pseudomonadota</taxon>
        <taxon>Gammaproteobacteria</taxon>
        <taxon>Alteromonadales</taxon>
        <taxon>Shewanellaceae</taxon>
        <taxon>Shewanella</taxon>
    </lineage>
</organism>
<dbReference type="GO" id="GO:0008684">
    <property type="term" value="F:2-oxopent-4-enoate hydratase activity"/>
    <property type="evidence" value="ECO:0007669"/>
    <property type="project" value="TreeGrafter"/>
</dbReference>
<evidence type="ECO:0000313" key="2">
    <source>
        <dbReference type="Proteomes" id="UP000001982"/>
    </source>
</evidence>